<accession>A0A2K9LUH4</accession>
<evidence type="ECO:0000313" key="2">
    <source>
        <dbReference type="EMBL" id="AUM62699.1"/>
    </source>
</evidence>
<sequence>MKKIKYITILLFSLLIGLTILFIANITNHDEIKVEEVDQNYIYFKVKYDIQLENKTLLPVKIKNDIGTNNSKELLETSGFQYLETLFDIESNTNLNKSNTIYFYPKEHIEVVRTSRFDVDIDFFLVRGVSENVSIKSVDIFNDQKKSYEDCMNELKNIYKGTFNAEFYSKAIPKLIY</sequence>
<protein>
    <submittedName>
        <fullName evidence="2">Uncharacterized protein</fullName>
    </submittedName>
</protein>
<name>A0A2K9LUH4_SPISQ</name>
<reference evidence="2 3" key="1">
    <citation type="submission" date="2017-12" db="EMBL/GenBank/DDBJ databases">
        <title>Complete genome sequence of Spiroplasma monobiae MQ-1 (ATCC 33825).</title>
        <authorList>
            <person name="Tsai Y.-M."/>
            <person name="Lo W.-S."/>
            <person name="Wu P.-S."/>
            <person name="Cho S.-T."/>
            <person name="Kuo C.-H."/>
        </authorList>
    </citation>
    <scope>NUCLEOTIDE SEQUENCE [LARGE SCALE GENOMIC DNA]</scope>
    <source>
        <strain evidence="2 3">MQ-1</strain>
    </source>
</reference>
<dbReference type="KEGG" id="smoo:SMONO_v1c04500"/>
<proteinExistence type="predicted"/>
<keyword evidence="1" id="KW-0472">Membrane</keyword>
<evidence type="ECO:0000313" key="3">
    <source>
        <dbReference type="Proteomes" id="UP000234790"/>
    </source>
</evidence>
<dbReference type="RefSeq" id="WP_101780756.1">
    <property type="nucleotide sequence ID" value="NZ_CP025543.1"/>
</dbReference>
<dbReference type="Proteomes" id="UP000234790">
    <property type="component" value="Chromosome"/>
</dbReference>
<gene>
    <name evidence="2" type="ORF">SMONO_v1c04500</name>
</gene>
<keyword evidence="1" id="KW-1133">Transmembrane helix</keyword>
<keyword evidence="1" id="KW-0812">Transmembrane</keyword>
<evidence type="ECO:0000256" key="1">
    <source>
        <dbReference type="SAM" id="Phobius"/>
    </source>
</evidence>
<feature type="transmembrane region" description="Helical" evidence="1">
    <location>
        <begin position="7"/>
        <end position="26"/>
    </location>
</feature>
<dbReference type="OrthoDB" id="389603at2"/>
<dbReference type="AlphaFoldDB" id="A0A2K9LUH4"/>
<keyword evidence="3" id="KW-1185">Reference proteome</keyword>
<dbReference type="EMBL" id="CP025543">
    <property type="protein sequence ID" value="AUM62699.1"/>
    <property type="molecule type" value="Genomic_DNA"/>
</dbReference>
<organism evidence="2 3">
    <name type="scientific">Spiroplasma monobiae MQ-1</name>
    <dbReference type="NCBI Taxonomy" id="1336748"/>
    <lineage>
        <taxon>Bacteria</taxon>
        <taxon>Bacillati</taxon>
        <taxon>Mycoplasmatota</taxon>
        <taxon>Mollicutes</taxon>
        <taxon>Entomoplasmatales</taxon>
        <taxon>Spiroplasmataceae</taxon>
        <taxon>Spiroplasma</taxon>
    </lineage>
</organism>